<feature type="binding site" evidence="7">
    <location>
        <position position="96"/>
    </location>
    <ligand>
        <name>L-glutamine</name>
        <dbReference type="ChEBI" id="CHEBI:58359"/>
    </ligand>
</feature>
<dbReference type="InterPro" id="IPR017932">
    <property type="entry name" value="GATase_2_dom"/>
</dbReference>
<dbReference type="GO" id="GO:0004066">
    <property type="term" value="F:asparagine synthase (glutamine-hydrolyzing) activity"/>
    <property type="evidence" value="ECO:0007669"/>
    <property type="project" value="UniProtKB-EC"/>
</dbReference>
<feature type="domain" description="Glutamine amidotransferase type-2" evidence="8">
    <location>
        <begin position="1"/>
        <end position="207"/>
    </location>
</feature>
<evidence type="ECO:0000313" key="10">
    <source>
        <dbReference type="Proteomes" id="UP000253606"/>
    </source>
</evidence>
<evidence type="ECO:0000256" key="4">
    <source>
        <dbReference type="ARBA" id="ARBA00022741"/>
    </source>
</evidence>
<evidence type="ECO:0000256" key="6">
    <source>
        <dbReference type="ARBA" id="ARBA00048741"/>
    </source>
</evidence>
<keyword evidence="4 7" id="KW-0547">Nucleotide-binding</keyword>
<dbReference type="PANTHER" id="PTHR43284:SF1">
    <property type="entry name" value="ASPARAGINE SYNTHETASE"/>
    <property type="match status" value="1"/>
</dbReference>
<dbReference type="Gene3D" id="3.40.50.620">
    <property type="entry name" value="HUPs"/>
    <property type="match status" value="2"/>
</dbReference>
<dbReference type="RefSeq" id="WP_114210214.1">
    <property type="nucleotide sequence ID" value="NZ_CP030840.1"/>
</dbReference>
<dbReference type="EMBL" id="CP030840">
    <property type="protein sequence ID" value="AXC15551.1"/>
    <property type="molecule type" value="Genomic_DNA"/>
</dbReference>
<keyword evidence="5 7" id="KW-0067">ATP-binding</keyword>
<evidence type="ECO:0000256" key="5">
    <source>
        <dbReference type="ARBA" id="ARBA00022840"/>
    </source>
</evidence>
<dbReference type="InterPro" id="IPR001962">
    <property type="entry name" value="Asn_synthase"/>
</dbReference>
<dbReference type="GO" id="GO:0006529">
    <property type="term" value="P:asparagine biosynthetic process"/>
    <property type="evidence" value="ECO:0007669"/>
    <property type="project" value="InterPro"/>
</dbReference>
<proteinExistence type="inferred from homology"/>
<dbReference type="GO" id="GO:0005524">
    <property type="term" value="F:ATP binding"/>
    <property type="evidence" value="ECO:0007669"/>
    <property type="project" value="UniProtKB-KW"/>
</dbReference>
<dbReference type="PANTHER" id="PTHR43284">
    <property type="entry name" value="ASPARAGINE SYNTHETASE (GLUTAMINE-HYDROLYZING)"/>
    <property type="match status" value="1"/>
</dbReference>
<dbReference type="SUPFAM" id="SSF52402">
    <property type="entry name" value="Adenine nucleotide alpha hydrolases-like"/>
    <property type="match status" value="1"/>
</dbReference>
<evidence type="ECO:0000256" key="3">
    <source>
        <dbReference type="ARBA" id="ARBA00012737"/>
    </source>
</evidence>
<dbReference type="InterPro" id="IPR029055">
    <property type="entry name" value="Ntn_hydrolases_N"/>
</dbReference>
<dbReference type="SUPFAM" id="SSF56235">
    <property type="entry name" value="N-terminal nucleophile aminohydrolases (Ntn hydrolases)"/>
    <property type="match status" value="1"/>
</dbReference>
<comment type="pathway">
    <text evidence="1">Amino-acid biosynthesis; L-asparagine biosynthesis; L-asparagine from L-aspartate (L-Gln route): step 1/1.</text>
</comment>
<protein>
    <recommendedName>
        <fullName evidence="3">asparagine synthase (glutamine-hydrolyzing)</fullName>
        <ecNumber evidence="3">6.3.5.4</ecNumber>
    </recommendedName>
</protein>
<evidence type="ECO:0000256" key="2">
    <source>
        <dbReference type="ARBA" id="ARBA00005752"/>
    </source>
</evidence>
<keyword evidence="10" id="KW-1185">Reference proteome</keyword>
<evidence type="ECO:0000313" key="9">
    <source>
        <dbReference type="EMBL" id="AXC15551.1"/>
    </source>
</evidence>
<dbReference type="InterPro" id="IPR006426">
    <property type="entry name" value="Asn_synth_AEB"/>
</dbReference>
<dbReference type="Pfam" id="PF13537">
    <property type="entry name" value="GATase_7"/>
    <property type="match status" value="1"/>
</dbReference>
<dbReference type="EC" id="6.3.5.4" evidence="3"/>
<name>A0A2Z5G8U9_9BACT</name>
<evidence type="ECO:0000256" key="7">
    <source>
        <dbReference type="PIRSR" id="PIRSR001589-2"/>
    </source>
</evidence>
<dbReference type="PIRSF" id="PIRSF001589">
    <property type="entry name" value="Asn_synthetase_glu-h"/>
    <property type="match status" value="1"/>
</dbReference>
<dbReference type="InterPro" id="IPR014729">
    <property type="entry name" value="Rossmann-like_a/b/a_fold"/>
</dbReference>
<accession>A0A2Z5G8U9</accession>
<gene>
    <name evidence="9" type="ORF">ACPOL_6317</name>
</gene>
<dbReference type="KEGG" id="abas:ACPOL_6317"/>
<dbReference type="InterPro" id="IPR051786">
    <property type="entry name" value="ASN_synthetase/amidase"/>
</dbReference>
<dbReference type="Pfam" id="PF00733">
    <property type="entry name" value="Asn_synthase"/>
    <property type="match status" value="1"/>
</dbReference>
<sequence length="621" mass="70190">MSILFGIRQAEGHSVEEPFLRRMASTTDRYAPDGTFLKVKGRIGMGFQPYHTHQRSWLESQPGTDLQGAMVTFDGRLDNSAELCSLLDLKLEHTPDSMIVLESFSRWGETCFSRFVGDWALALWILAERALYLARDHAGTRTLYYELTKADIVWATHLEPLLAERNDHGLDENFAAAYLSSQPIRDLTPYKNVRAVSPAHYLVVRERIVTQKLHWDPTVGERIRYGTDAAYDEHFFQLFQQAVERRTGPGASILAELSGGVDSSSIVCMSDHVRKAQGATPADLINTISYYDDSEPNWNEKPYFVAVERARGKRGLHIEVSSRGATFEPPDMEYVWPGPDGRTLSAETKLEDQLAVGQYRVMLSGIGGDELLGGPPDPLPELADSLVSLQLSTLLSQGLEWGLSNRVPLVHLIRDAGALAVRLYIRQSRTPVAFPSWLSASLRKRAVRLRFQGTSWKRIGYLPSSIENGLVWWSIMETLILPSRRLLARREYRYPFLDRELADFLLRVPANQLMRPGRRRLLMRRALQKIVPVEVLERKRKAYIMRGPPVALTENKPKLLSLVSSSRLSDLGYVDEIDIQSSIAKFDALSCSTSQHLLLAIQLELWMRRPAKTLGQADFNS</sequence>
<dbReference type="Proteomes" id="UP000253606">
    <property type="component" value="Chromosome"/>
</dbReference>
<dbReference type="PROSITE" id="PS51278">
    <property type="entry name" value="GATASE_TYPE_2"/>
    <property type="match status" value="1"/>
</dbReference>
<organism evidence="9 10">
    <name type="scientific">Acidisarcina polymorpha</name>
    <dbReference type="NCBI Taxonomy" id="2211140"/>
    <lineage>
        <taxon>Bacteria</taxon>
        <taxon>Pseudomonadati</taxon>
        <taxon>Acidobacteriota</taxon>
        <taxon>Terriglobia</taxon>
        <taxon>Terriglobales</taxon>
        <taxon>Acidobacteriaceae</taxon>
        <taxon>Acidisarcina</taxon>
    </lineage>
</organism>
<comment type="catalytic activity">
    <reaction evidence="6">
        <text>L-aspartate + L-glutamine + ATP + H2O = L-asparagine + L-glutamate + AMP + diphosphate + H(+)</text>
        <dbReference type="Rhea" id="RHEA:12228"/>
        <dbReference type="ChEBI" id="CHEBI:15377"/>
        <dbReference type="ChEBI" id="CHEBI:15378"/>
        <dbReference type="ChEBI" id="CHEBI:29985"/>
        <dbReference type="ChEBI" id="CHEBI:29991"/>
        <dbReference type="ChEBI" id="CHEBI:30616"/>
        <dbReference type="ChEBI" id="CHEBI:33019"/>
        <dbReference type="ChEBI" id="CHEBI:58048"/>
        <dbReference type="ChEBI" id="CHEBI:58359"/>
        <dbReference type="ChEBI" id="CHEBI:456215"/>
        <dbReference type="EC" id="6.3.5.4"/>
    </reaction>
</comment>
<evidence type="ECO:0000259" key="8">
    <source>
        <dbReference type="PROSITE" id="PS51278"/>
    </source>
</evidence>
<dbReference type="Gene3D" id="3.60.20.10">
    <property type="entry name" value="Glutamine Phosphoribosylpyrophosphate, subunit 1, domain 1"/>
    <property type="match status" value="1"/>
</dbReference>
<evidence type="ECO:0000256" key="1">
    <source>
        <dbReference type="ARBA" id="ARBA00005187"/>
    </source>
</evidence>
<dbReference type="GO" id="GO:0005829">
    <property type="term" value="C:cytosol"/>
    <property type="evidence" value="ECO:0007669"/>
    <property type="project" value="TreeGrafter"/>
</dbReference>
<reference evidence="9 10" key="1">
    <citation type="journal article" date="2018" name="Front. Microbiol.">
        <title>Hydrolytic Capabilities as a Key to Environmental Success: Chitinolytic and Cellulolytic Acidobacteria From Acidic Sub-arctic Soils and Boreal Peatlands.</title>
        <authorList>
            <person name="Belova S.E."/>
            <person name="Ravin N.V."/>
            <person name="Pankratov T.A."/>
            <person name="Rakitin A.L."/>
            <person name="Ivanova A.A."/>
            <person name="Beletsky A.V."/>
            <person name="Mardanov A.V."/>
            <person name="Sinninghe Damste J.S."/>
            <person name="Dedysh S.N."/>
        </authorList>
    </citation>
    <scope>NUCLEOTIDE SEQUENCE [LARGE SCALE GENOMIC DNA]</scope>
    <source>
        <strain evidence="9 10">SBC82</strain>
    </source>
</reference>
<dbReference type="AlphaFoldDB" id="A0A2Z5G8U9"/>
<comment type="similarity">
    <text evidence="2">Belongs to the asparagine synthetase family.</text>
</comment>
<dbReference type="OrthoDB" id="9763290at2"/>